<reference evidence="1 2" key="1">
    <citation type="journal article" date="2013" name="J. Bacteriol.">
        <title>Roles of HynAB and Ech, the only two hydrogenases found in the model sulfate reducer Desulfovibrio gigas.</title>
        <authorList>
            <person name="Morais-Silva F.O."/>
            <person name="Santos C.I."/>
            <person name="Rodrigues R."/>
            <person name="Pereira I.A."/>
            <person name="Rodrigues-Pousada C."/>
        </authorList>
    </citation>
    <scope>NUCLEOTIDE SEQUENCE [LARGE SCALE GENOMIC DNA]</scope>
    <source>
        <strain evidence="2">ATCC 19364 / DSM 1382 / NCIMB 9332 / VKM B-1759</strain>
    </source>
</reference>
<dbReference type="EMBL" id="CP006585">
    <property type="protein sequence ID" value="AGW14321.1"/>
    <property type="molecule type" value="Genomic_DNA"/>
</dbReference>
<dbReference type="AlphaFoldDB" id="T2GDW9"/>
<gene>
    <name evidence="1" type="ORF">DGI_2589</name>
</gene>
<organism evidence="1 2">
    <name type="scientific">Megalodesulfovibrio gigas (strain ATCC 19364 / DSM 1382 / NCIMB 9332 / VKM B-1759)</name>
    <name type="common">Desulfovibrio gigas</name>
    <dbReference type="NCBI Taxonomy" id="1121448"/>
    <lineage>
        <taxon>Bacteria</taxon>
        <taxon>Pseudomonadati</taxon>
        <taxon>Thermodesulfobacteriota</taxon>
        <taxon>Desulfovibrionia</taxon>
        <taxon>Desulfovibrionales</taxon>
        <taxon>Desulfovibrionaceae</taxon>
        <taxon>Megalodesulfovibrio</taxon>
    </lineage>
</organism>
<dbReference type="HOGENOM" id="CLU_1924175_0_0_7"/>
<sequence>MMQDSHAPQSLPAVELSLGRMYFEDARLLAHARRWEACLQLLAVACRHACRAVLASHGMPKAEYVGLQDRVLPGQIAMCDVANALAENVAAVLNHARYAGYPDQPPLDRDVVKTRFFTTQEILDYVQGCLG</sequence>
<dbReference type="Proteomes" id="UP000016587">
    <property type="component" value="Chromosome"/>
</dbReference>
<keyword evidence="2" id="KW-1185">Reference proteome</keyword>
<protein>
    <submittedName>
        <fullName evidence="1">Putative sugar transporter</fullName>
    </submittedName>
</protein>
<evidence type="ECO:0000313" key="2">
    <source>
        <dbReference type="Proteomes" id="UP000016587"/>
    </source>
</evidence>
<proteinExistence type="predicted"/>
<reference evidence="2" key="2">
    <citation type="submission" date="2013-07" db="EMBL/GenBank/DDBJ databases">
        <authorList>
            <person name="Morais-Silva F.O."/>
            <person name="Rezende A.M."/>
            <person name="Pimentel C."/>
            <person name="Resende D.M."/>
            <person name="Santos C.I."/>
            <person name="Clemente C."/>
            <person name="de Oliveira L.M."/>
            <person name="da Silva S.M."/>
            <person name="Costa D.A."/>
            <person name="Varela-Raposo A."/>
            <person name="Horacio E.C.A."/>
            <person name="Matos M."/>
            <person name="Flores O."/>
            <person name="Ruiz J.C."/>
            <person name="Rodrigues-Pousada C."/>
        </authorList>
    </citation>
    <scope>NUCLEOTIDE SEQUENCE [LARGE SCALE GENOMIC DNA]</scope>
    <source>
        <strain evidence="2">ATCC 19364 / DSM 1382 / NCIMB 9332 / VKM B-1759</strain>
    </source>
</reference>
<keyword evidence="1" id="KW-0762">Sugar transport</keyword>
<evidence type="ECO:0000313" key="1">
    <source>
        <dbReference type="EMBL" id="AGW14321.1"/>
    </source>
</evidence>
<dbReference type="PATRIC" id="fig|1121448.10.peg.2537"/>
<dbReference type="OrthoDB" id="37769at2"/>
<accession>T2GDW9</accession>
<dbReference type="KEGG" id="dgg:DGI_2589"/>
<dbReference type="RefSeq" id="WP_021761324.1">
    <property type="nucleotide sequence ID" value="NC_022444.1"/>
</dbReference>
<name>T2GDW9_MEGG1</name>
<keyword evidence="1" id="KW-0813">Transport</keyword>